<accession>A0A1F6BSI0</accession>
<dbReference type="InterPro" id="IPR002125">
    <property type="entry name" value="CMP_dCMP_dom"/>
</dbReference>
<evidence type="ECO:0000259" key="1">
    <source>
        <dbReference type="PROSITE" id="PS51747"/>
    </source>
</evidence>
<organism evidence="2 3">
    <name type="scientific">Candidatus Kaiserbacteria bacterium GWA2_50_9</name>
    <dbReference type="NCBI Taxonomy" id="1798474"/>
    <lineage>
        <taxon>Bacteria</taxon>
        <taxon>Candidatus Kaiseribacteriota</taxon>
    </lineage>
</organism>
<evidence type="ECO:0000313" key="3">
    <source>
        <dbReference type="Proteomes" id="UP000179014"/>
    </source>
</evidence>
<dbReference type="SUPFAM" id="SSF53927">
    <property type="entry name" value="Cytidine deaminase-like"/>
    <property type="match status" value="1"/>
</dbReference>
<dbReference type="Pfam" id="PF00383">
    <property type="entry name" value="dCMP_cyt_deam_1"/>
    <property type="match status" value="1"/>
</dbReference>
<dbReference type="InterPro" id="IPR016193">
    <property type="entry name" value="Cytidine_deaminase-like"/>
</dbReference>
<dbReference type="EMBL" id="MFKN01000038">
    <property type="protein sequence ID" value="OGG39880.1"/>
    <property type="molecule type" value="Genomic_DNA"/>
</dbReference>
<feature type="domain" description="CMP/dCMP-type deaminase" evidence="1">
    <location>
        <begin position="19"/>
        <end position="162"/>
    </location>
</feature>
<dbReference type="GO" id="GO:0003824">
    <property type="term" value="F:catalytic activity"/>
    <property type="evidence" value="ECO:0007669"/>
    <property type="project" value="InterPro"/>
</dbReference>
<dbReference type="STRING" id="1798474.A2118_00105"/>
<name>A0A1F6BSI0_9BACT</name>
<dbReference type="Gene3D" id="3.40.140.10">
    <property type="entry name" value="Cytidine Deaminase, domain 2"/>
    <property type="match status" value="1"/>
</dbReference>
<dbReference type="PROSITE" id="PS51747">
    <property type="entry name" value="CYT_DCMP_DEAMINASES_2"/>
    <property type="match status" value="1"/>
</dbReference>
<reference evidence="2 3" key="1">
    <citation type="journal article" date="2016" name="Nat. Commun.">
        <title>Thousands of microbial genomes shed light on interconnected biogeochemical processes in an aquifer system.</title>
        <authorList>
            <person name="Anantharaman K."/>
            <person name="Brown C.T."/>
            <person name="Hug L.A."/>
            <person name="Sharon I."/>
            <person name="Castelle C.J."/>
            <person name="Probst A.J."/>
            <person name="Thomas B.C."/>
            <person name="Singh A."/>
            <person name="Wilkins M.J."/>
            <person name="Karaoz U."/>
            <person name="Brodie E.L."/>
            <person name="Williams K.H."/>
            <person name="Hubbard S.S."/>
            <person name="Banfield J.F."/>
        </authorList>
    </citation>
    <scope>NUCLEOTIDE SEQUENCE [LARGE SCALE GENOMIC DNA]</scope>
</reference>
<protein>
    <recommendedName>
        <fullName evidence="1">CMP/dCMP-type deaminase domain-containing protein</fullName>
    </recommendedName>
</protein>
<gene>
    <name evidence="2" type="ORF">A2118_00105</name>
</gene>
<comment type="caution">
    <text evidence="2">The sequence shown here is derived from an EMBL/GenBank/DDBJ whole genome shotgun (WGS) entry which is preliminary data.</text>
</comment>
<evidence type="ECO:0000313" key="2">
    <source>
        <dbReference type="EMBL" id="OGG39880.1"/>
    </source>
</evidence>
<dbReference type="Proteomes" id="UP000179014">
    <property type="component" value="Unassembled WGS sequence"/>
</dbReference>
<dbReference type="AlphaFoldDB" id="A0A1F6BSI0"/>
<sequence>MGNVHYPYIPAGRLILYVSADNPCMVEAKKYAKEHSLDTTMPTASVIVSDGMIVGRGANGSNYHLTHECERVKQSIPTGQGYELCEGCHPKNHSEPRAISDAQSHGHTINGADLYLWGHWWACEPCWNAIIAVGIKNIYLMEGSEELFNKNHRNNIVGKQFT</sequence>
<proteinExistence type="predicted"/>